<protein>
    <submittedName>
        <fullName evidence="2">Uncharacterized protein</fullName>
    </submittedName>
</protein>
<gene>
    <name evidence="2" type="ORF">BST96_12765</name>
</gene>
<dbReference type="EMBL" id="CP019343">
    <property type="protein sequence ID" value="ARN74911.1"/>
    <property type="molecule type" value="Genomic_DNA"/>
</dbReference>
<proteinExistence type="predicted"/>
<keyword evidence="3" id="KW-1185">Reference proteome</keyword>
<evidence type="ECO:0000313" key="2">
    <source>
        <dbReference type="EMBL" id="ARN74911.1"/>
    </source>
</evidence>
<dbReference type="RefSeq" id="WP_085759076.1">
    <property type="nucleotide sequence ID" value="NZ_CP019343.1"/>
</dbReference>
<feature type="signal peptide" evidence="1">
    <location>
        <begin position="1"/>
        <end position="24"/>
    </location>
</feature>
<dbReference type="KEGG" id="osg:BST96_12765"/>
<keyword evidence="1" id="KW-0732">Signal</keyword>
<reference evidence="2 3" key="1">
    <citation type="submission" date="2016-11" db="EMBL/GenBank/DDBJ databases">
        <title>Trade-off between light-utilization and light-protection in marine flavobacteria.</title>
        <authorList>
            <person name="Kumagai Y."/>
        </authorList>
    </citation>
    <scope>NUCLEOTIDE SEQUENCE [LARGE SCALE GENOMIC DNA]</scope>
    <source>
        <strain evidence="2 3">NBRC 107125</strain>
    </source>
</reference>
<sequence length="432" mass="47397">MKPDMLLLRLLLVASLLLAHSALAVDAKRMWLPKKYAAVKPKLLHAARDAESTERCNTVVAGEMIVRKNTAENYYFVITCRDSNLKTYNLTYQYPVAGTAPDLVAEQRSKEAQKKNKTVEIEETGVSGAQALQLCLNAFNKATDELDEVQVLEQPAPVELAPNYRYSLPFTAQSELGNDVLYSAHCQVESKGETQIELVLEEMGAVAICRDSLRAEAILYGRINIDTEAIESLPTEVEGGYMIELPFDVTNRIGSTIRYGSRCTIDAEGYSEVTIHLLPAGALAICKDGLLTETLLMKSVTIAEQASAEGINGNRFNFEIPFKANDPDGNQRNFKAFCEVDEEGEAYVSTEIDRDAIVAVCIGEVKRKTSKMKGVVILEDEIPALAGDEESGYVGIIPFDATNPMGKALHYQADCRVGGNGRSTIKLGARRR</sequence>
<name>A0A1X9NCM7_9GAMM</name>
<feature type="chain" id="PRO_5012801569" evidence="1">
    <location>
        <begin position="25"/>
        <end position="432"/>
    </location>
</feature>
<evidence type="ECO:0000313" key="3">
    <source>
        <dbReference type="Proteomes" id="UP000193450"/>
    </source>
</evidence>
<dbReference type="Proteomes" id="UP000193450">
    <property type="component" value="Chromosome"/>
</dbReference>
<dbReference type="AlphaFoldDB" id="A0A1X9NCM7"/>
<accession>A0A1X9NCM7</accession>
<dbReference type="OrthoDB" id="5726095at2"/>
<organism evidence="2 3">
    <name type="scientific">Oceanicoccus sagamiensis</name>
    <dbReference type="NCBI Taxonomy" id="716816"/>
    <lineage>
        <taxon>Bacteria</taxon>
        <taxon>Pseudomonadati</taxon>
        <taxon>Pseudomonadota</taxon>
        <taxon>Gammaproteobacteria</taxon>
        <taxon>Cellvibrionales</taxon>
        <taxon>Spongiibacteraceae</taxon>
        <taxon>Oceanicoccus</taxon>
    </lineage>
</organism>
<evidence type="ECO:0000256" key="1">
    <source>
        <dbReference type="SAM" id="SignalP"/>
    </source>
</evidence>